<dbReference type="EMBL" id="CAJNNV010028865">
    <property type="protein sequence ID" value="CAE8625964.1"/>
    <property type="molecule type" value="Genomic_DNA"/>
</dbReference>
<dbReference type="GO" id="GO:0005794">
    <property type="term" value="C:Golgi apparatus"/>
    <property type="evidence" value="ECO:0007669"/>
    <property type="project" value="TreeGrafter"/>
</dbReference>
<dbReference type="SUPFAM" id="SSF81340">
    <property type="entry name" value="Clc chloride channel"/>
    <property type="match status" value="1"/>
</dbReference>
<feature type="transmembrane region" description="Helical" evidence="2">
    <location>
        <begin position="84"/>
        <end position="109"/>
    </location>
</feature>
<dbReference type="PANTHER" id="PTHR45711">
    <property type="entry name" value="CHLORIDE CHANNEL PROTEIN"/>
    <property type="match status" value="1"/>
</dbReference>
<reference evidence="3" key="1">
    <citation type="submission" date="2021-02" db="EMBL/GenBank/DDBJ databases">
        <authorList>
            <person name="Dougan E. K."/>
            <person name="Rhodes N."/>
            <person name="Thang M."/>
            <person name="Chan C."/>
        </authorList>
    </citation>
    <scope>NUCLEOTIDE SEQUENCE</scope>
</reference>
<keyword evidence="2" id="KW-1133">Transmembrane helix</keyword>
<dbReference type="InterPro" id="IPR014743">
    <property type="entry name" value="Cl-channel_core"/>
</dbReference>
<sequence length="151" mass="15959">MAVPWAMSVLLGALTATTGIFISINCDYLADLRFGFCRGLVLADRNLCCGGSDNIDHATERCIMPSAGTDLFQGAQWVPWDDVFYFPFAMVMDCFFSVVLSGIAALVVYSYAPAARGSGIPDVKASVSGYSASGSFSAVCLLVKTLGLSLV</sequence>
<proteinExistence type="predicted"/>
<dbReference type="Proteomes" id="UP000654075">
    <property type="component" value="Unassembled WGS sequence"/>
</dbReference>
<evidence type="ECO:0000313" key="3">
    <source>
        <dbReference type="EMBL" id="CAE8625964.1"/>
    </source>
</evidence>
<keyword evidence="1" id="KW-0813">Transport</keyword>
<accession>A0A813GLW0</accession>
<dbReference type="GO" id="GO:0005247">
    <property type="term" value="F:voltage-gated chloride channel activity"/>
    <property type="evidence" value="ECO:0007669"/>
    <property type="project" value="TreeGrafter"/>
</dbReference>
<dbReference type="PANTHER" id="PTHR45711:SF6">
    <property type="entry name" value="CHLORIDE CHANNEL PROTEIN"/>
    <property type="match status" value="1"/>
</dbReference>
<evidence type="ECO:0000256" key="2">
    <source>
        <dbReference type="SAM" id="Phobius"/>
    </source>
</evidence>
<name>A0A813GLW0_POLGL</name>
<keyword evidence="2" id="KW-0812">Transmembrane</keyword>
<evidence type="ECO:0000256" key="1">
    <source>
        <dbReference type="ARBA" id="ARBA00023065"/>
    </source>
</evidence>
<keyword evidence="1" id="KW-0406">Ion transport</keyword>
<protein>
    <submittedName>
        <fullName evidence="3">Uncharacterized protein</fullName>
    </submittedName>
</protein>
<dbReference type="GO" id="GO:0005769">
    <property type="term" value="C:early endosome"/>
    <property type="evidence" value="ECO:0007669"/>
    <property type="project" value="TreeGrafter"/>
</dbReference>
<dbReference type="AlphaFoldDB" id="A0A813GLW0"/>
<comment type="caution">
    <text evidence="3">The sequence shown here is derived from an EMBL/GenBank/DDBJ whole genome shotgun (WGS) entry which is preliminary data.</text>
</comment>
<evidence type="ECO:0000313" key="4">
    <source>
        <dbReference type="Proteomes" id="UP000654075"/>
    </source>
</evidence>
<feature type="non-terminal residue" evidence="3">
    <location>
        <position position="151"/>
    </location>
</feature>
<organism evidence="3 4">
    <name type="scientific">Polarella glacialis</name>
    <name type="common">Dinoflagellate</name>
    <dbReference type="NCBI Taxonomy" id="89957"/>
    <lineage>
        <taxon>Eukaryota</taxon>
        <taxon>Sar</taxon>
        <taxon>Alveolata</taxon>
        <taxon>Dinophyceae</taxon>
        <taxon>Suessiales</taxon>
        <taxon>Suessiaceae</taxon>
        <taxon>Polarella</taxon>
    </lineage>
</organism>
<keyword evidence="2" id="KW-0472">Membrane</keyword>
<gene>
    <name evidence="3" type="ORF">PGLA1383_LOCUS42940</name>
</gene>
<dbReference type="Gene3D" id="1.10.3080.10">
    <property type="entry name" value="Clc chloride channel"/>
    <property type="match status" value="1"/>
</dbReference>
<keyword evidence="4" id="KW-1185">Reference proteome</keyword>
<dbReference type="GO" id="GO:0005886">
    <property type="term" value="C:plasma membrane"/>
    <property type="evidence" value="ECO:0007669"/>
    <property type="project" value="TreeGrafter"/>
</dbReference>